<protein>
    <recommendedName>
        <fullName evidence="2">Serine aminopeptidase S33 domain-containing protein</fullName>
    </recommendedName>
</protein>
<evidence type="ECO:0000313" key="4">
    <source>
        <dbReference type="Proteomes" id="UP000198705"/>
    </source>
</evidence>
<proteinExistence type="predicted"/>
<dbReference type="STRING" id="649333.SAMN04487989_10788"/>
<evidence type="ECO:0000256" key="1">
    <source>
        <dbReference type="SAM" id="Phobius"/>
    </source>
</evidence>
<name>A0A1I5D9Z3_9FLAO</name>
<dbReference type="Gene3D" id="3.40.50.1820">
    <property type="entry name" value="alpha/beta hydrolase"/>
    <property type="match status" value="1"/>
</dbReference>
<keyword evidence="4" id="KW-1185">Reference proteome</keyword>
<dbReference type="PANTHER" id="PTHR43265">
    <property type="entry name" value="ESTERASE ESTD"/>
    <property type="match status" value="1"/>
</dbReference>
<reference evidence="4" key="1">
    <citation type="submission" date="2016-10" db="EMBL/GenBank/DDBJ databases">
        <authorList>
            <person name="Varghese N."/>
            <person name="Submissions S."/>
        </authorList>
    </citation>
    <scope>NUCLEOTIDE SEQUENCE [LARGE SCALE GENOMIC DNA]</scope>
    <source>
        <strain evidence="4">DSM 23925</strain>
    </source>
</reference>
<dbReference type="GO" id="GO:0052689">
    <property type="term" value="F:carboxylic ester hydrolase activity"/>
    <property type="evidence" value="ECO:0007669"/>
    <property type="project" value="TreeGrafter"/>
</dbReference>
<sequence length="335" mass="37741">MFTNTYLKIVILRYSLNEIIFYYFNNIIMKLFISVLVFSITFQTVAQEPTTTQTEIEVSPFVDGTLLEPKDASKNILAIIIGDYGPTDRNGNQNFQKNNNLKKIAFSLAENGITSFRYDKRIVKQILKGRVNARLTFDDYVKDAKDVVNYFVKKENYNAIYIIGHGQGSLIGMLAANEHITGLVSLGGSAKSIDQVILEQIEQTAPRLKPDAERVFNVLRTGKTTTEFPQELSNIFSLDTQDFIADWMQYNPIEIMETLNIPVLIINGTKDLQVSPEEANQLYEAAKVGTLKTITNMNHVLFIIEGGNLENSKSYGESFRPLAPELILALTAFIK</sequence>
<dbReference type="InterPro" id="IPR053145">
    <property type="entry name" value="AB_hydrolase_Est10"/>
</dbReference>
<dbReference type="InterPro" id="IPR022742">
    <property type="entry name" value="Hydrolase_4"/>
</dbReference>
<gene>
    <name evidence="3" type="ORF">SAMN04487989_10788</name>
</gene>
<dbReference type="PANTHER" id="PTHR43265:SF1">
    <property type="entry name" value="ESTERASE ESTD"/>
    <property type="match status" value="1"/>
</dbReference>
<keyword evidence="1" id="KW-0472">Membrane</keyword>
<dbReference type="SUPFAM" id="SSF53474">
    <property type="entry name" value="alpha/beta-Hydrolases"/>
    <property type="match status" value="1"/>
</dbReference>
<dbReference type="Pfam" id="PF12146">
    <property type="entry name" value="Hydrolase_4"/>
    <property type="match status" value="1"/>
</dbReference>
<keyword evidence="1" id="KW-0812">Transmembrane</keyword>
<organism evidence="3 4">
    <name type="scientific">Bizionia echini</name>
    <dbReference type="NCBI Taxonomy" id="649333"/>
    <lineage>
        <taxon>Bacteria</taxon>
        <taxon>Pseudomonadati</taxon>
        <taxon>Bacteroidota</taxon>
        <taxon>Flavobacteriia</taxon>
        <taxon>Flavobacteriales</taxon>
        <taxon>Flavobacteriaceae</taxon>
        <taxon>Bizionia</taxon>
    </lineage>
</organism>
<evidence type="ECO:0000259" key="2">
    <source>
        <dbReference type="Pfam" id="PF12146"/>
    </source>
</evidence>
<dbReference type="EMBL" id="FOVN01000007">
    <property type="protein sequence ID" value="SFN95946.1"/>
    <property type="molecule type" value="Genomic_DNA"/>
</dbReference>
<evidence type="ECO:0000313" key="3">
    <source>
        <dbReference type="EMBL" id="SFN95946.1"/>
    </source>
</evidence>
<feature type="domain" description="Serine aminopeptidase S33" evidence="2">
    <location>
        <begin position="101"/>
        <end position="302"/>
    </location>
</feature>
<dbReference type="InterPro" id="IPR029058">
    <property type="entry name" value="AB_hydrolase_fold"/>
</dbReference>
<accession>A0A1I5D9Z3</accession>
<keyword evidence="1" id="KW-1133">Transmembrane helix</keyword>
<feature type="transmembrane region" description="Helical" evidence="1">
    <location>
        <begin position="20"/>
        <end position="42"/>
    </location>
</feature>
<dbReference type="AlphaFoldDB" id="A0A1I5D9Z3"/>
<dbReference type="Proteomes" id="UP000198705">
    <property type="component" value="Unassembled WGS sequence"/>
</dbReference>